<feature type="transmembrane region" description="Helical" evidence="1">
    <location>
        <begin position="7"/>
        <end position="29"/>
    </location>
</feature>
<keyword evidence="1" id="KW-0472">Membrane</keyword>
<dbReference type="InterPro" id="IPR003675">
    <property type="entry name" value="Rce1/LyrA-like_dom"/>
</dbReference>
<dbReference type="Proteomes" id="UP001596303">
    <property type="component" value="Unassembled WGS sequence"/>
</dbReference>
<dbReference type="EC" id="3.4.-.-" evidence="3"/>
<dbReference type="PANTHER" id="PTHR36435">
    <property type="entry name" value="SLR1288 PROTEIN"/>
    <property type="match status" value="1"/>
</dbReference>
<feature type="transmembrane region" description="Helical" evidence="1">
    <location>
        <begin position="175"/>
        <end position="193"/>
    </location>
</feature>
<organism evidence="3 4">
    <name type="scientific">Ponticaulis profundi</name>
    <dbReference type="NCBI Taxonomy" id="2665222"/>
    <lineage>
        <taxon>Bacteria</taxon>
        <taxon>Pseudomonadati</taxon>
        <taxon>Pseudomonadota</taxon>
        <taxon>Alphaproteobacteria</taxon>
        <taxon>Hyphomonadales</taxon>
        <taxon>Hyphomonadaceae</taxon>
        <taxon>Ponticaulis</taxon>
    </lineage>
</organism>
<dbReference type="GO" id="GO:0016787">
    <property type="term" value="F:hydrolase activity"/>
    <property type="evidence" value="ECO:0007669"/>
    <property type="project" value="UniProtKB-KW"/>
</dbReference>
<protein>
    <submittedName>
        <fullName evidence="3">CPBP family intramembrane glutamic endopeptidase</fullName>
        <ecNumber evidence="3">3.4.-.-</ecNumber>
    </submittedName>
</protein>
<reference evidence="4" key="1">
    <citation type="journal article" date="2019" name="Int. J. Syst. Evol. Microbiol.">
        <title>The Global Catalogue of Microorganisms (GCM) 10K type strain sequencing project: providing services to taxonomists for standard genome sequencing and annotation.</title>
        <authorList>
            <consortium name="The Broad Institute Genomics Platform"/>
            <consortium name="The Broad Institute Genome Sequencing Center for Infectious Disease"/>
            <person name="Wu L."/>
            <person name="Ma J."/>
        </authorList>
    </citation>
    <scope>NUCLEOTIDE SEQUENCE [LARGE SCALE GENOMIC DNA]</scope>
    <source>
        <strain evidence="4">CGMCC-1.15741</strain>
    </source>
</reference>
<comment type="caution">
    <text evidence="3">The sequence shown here is derived from an EMBL/GenBank/DDBJ whole genome shotgun (WGS) entry which is preliminary data.</text>
</comment>
<keyword evidence="3" id="KW-0378">Hydrolase</keyword>
<dbReference type="PANTHER" id="PTHR36435:SF1">
    <property type="entry name" value="CAAX AMINO TERMINAL PROTEASE FAMILY PROTEIN"/>
    <property type="match status" value="1"/>
</dbReference>
<sequence>MQDEERLSKFIGLAILFALFGTDIVYELIFQTLNLLHWATGNDAIGALLSALFEASAISDVFWGLVMLATAALAYWFIRQFRLTYLVANPGRTDPKMLVVILLVVLFDYVGSFGLANFFYWITGQTDADIYRPGYEYELTWSLLPSDLFLGVVAAPISEEFLFRGVLMGVLFARGWKPAPAILFSAALFALSHVQYQPIGVIVVFFSGCLLGLLRWYSGGLWVPIIAHALINAIITCGDVWGLVYGASEA</sequence>
<feature type="transmembrane region" description="Helical" evidence="1">
    <location>
        <begin position="61"/>
        <end position="78"/>
    </location>
</feature>
<proteinExistence type="predicted"/>
<dbReference type="RefSeq" id="WP_377374320.1">
    <property type="nucleotide sequence ID" value="NZ_JBHSSW010000002.1"/>
</dbReference>
<dbReference type="InterPro" id="IPR052710">
    <property type="entry name" value="CAAX_protease"/>
</dbReference>
<dbReference type="Pfam" id="PF02517">
    <property type="entry name" value="Rce1-like"/>
    <property type="match status" value="1"/>
</dbReference>
<keyword evidence="1" id="KW-1133">Transmembrane helix</keyword>
<dbReference type="EMBL" id="JBHSSW010000002">
    <property type="protein sequence ID" value="MFC6196641.1"/>
    <property type="molecule type" value="Genomic_DNA"/>
</dbReference>
<feature type="domain" description="CAAX prenyl protease 2/Lysostaphin resistance protein A-like" evidence="2">
    <location>
        <begin position="146"/>
        <end position="234"/>
    </location>
</feature>
<evidence type="ECO:0000259" key="2">
    <source>
        <dbReference type="Pfam" id="PF02517"/>
    </source>
</evidence>
<keyword evidence="4" id="KW-1185">Reference proteome</keyword>
<gene>
    <name evidence="3" type="ORF">ACFQDM_01050</name>
</gene>
<feature type="transmembrane region" description="Helical" evidence="1">
    <location>
        <begin position="98"/>
        <end position="122"/>
    </location>
</feature>
<name>A0ABW1S5X7_9PROT</name>
<evidence type="ECO:0000313" key="3">
    <source>
        <dbReference type="EMBL" id="MFC6196641.1"/>
    </source>
</evidence>
<keyword evidence="1" id="KW-0812">Transmembrane</keyword>
<feature type="transmembrane region" description="Helical" evidence="1">
    <location>
        <begin position="229"/>
        <end position="248"/>
    </location>
</feature>
<evidence type="ECO:0000256" key="1">
    <source>
        <dbReference type="SAM" id="Phobius"/>
    </source>
</evidence>
<accession>A0ABW1S5X7</accession>
<evidence type="ECO:0000313" key="4">
    <source>
        <dbReference type="Proteomes" id="UP001596303"/>
    </source>
</evidence>
<feature type="transmembrane region" description="Helical" evidence="1">
    <location>
        <begin position="199"/>
        <end position="217"/>
    </location>
</feature>